<evidence type="ECO:0000313" key="2">
    <source>
        <dbReference type="EMBL" id="GIJ73115.1"/>
    </source>
</evidence>
<keyword evidence="3" id="KW-1185">Reference proteome</keyword>
<dbReference type="InterPro" id="IPR013022">
    <property type="entry name" value="Xyl_isomerase-like_TIM-brl"/>
</dbReference>
<sequence length="261" mass="28638">MPGVIGLSTYAFFWRWHAETNPRPIDLHDMLDRTADLGAPLFQICDYPLVEGYDPARLRAHADRRGVTLELGTRGTAPDHLARYLSLARALDVTLVRSMLTTDRDDAVAALREALPAYERAGVTLALETYEKVPTATLVEVVSTVDSPALGICLDPANCVAALEHPTETVTKTAAWVRNLHVKDFAFTRRDGWVGFTLAGCPLGEGLLDYAAMVAAVRPAGRGINQVIEHWLPWQGDSATTCALEDTWTATNLETLRSWNP</sequence>
<keyword evidence="2" id="KW-0413">Isomerase</keyword>
<comment type="caution">
    <text evidence="2">The sequence shown here is derived from an EMBL/GenBank/DDBJ whole genome shotgun (WGS) entry which is preliminary data.</text>
</comment>
<dbReference type="PANTHER" id="PTHR12110">
    <property type="entry name" value="HYDROXYPYRUVATE ISOMERASE"/>
    <property type="match status" value="1"/>
</dbReference>
<feature type="domain" description="Xylose isomerase-like TIM barrel" evidence="1">
    <location>
        <begin position="74"/>
        <end position="239"/>
    </location>
</feature>
<protein>
    <submittedName>
        <fullName evidence="2">Sugar phosphate isomerase</fullName>
    </submittedName>
</protein>
<organism evidence="2 3">
    <name type="scientific">Virgisporangium ochraceum</name>
    <dbReference type="NCBI Taxonomy" id="65505"/>
    <lineage>
        <taxon>Bacteria</taxon>
        <taxon>Bacillati</taxon>
        <taxon>Actinomycetota</taxon>
        <taxon>Actinomycetes</taxon>
        <taxon>Micromonosporales</taxon>
        <taxon>Micromonosporaceae</taxon>
        <taxon>Virgisporangium</taxon>
    </lineage>
</organism>
<evidence type="ECO:0000259" key="1">
    <source>
        <dbReference type="Pfam" id="PF01261"/>
    </source>
</evidence>
<accession>A0A8J4A4A2</accession>
<dbReference type="Proteomes" id="UP000635606">
    <property type="component" value="Unassembled WGS sequence"/>
</dbReference>
<gene>
    <name evidence="2" type="ORF">Voc01_080320</name>
</gene>
<dbReference type="SUPFAM" id="SSF51658">
    <property type="entry name" value="Xylose isomerase-like"/>
    <property type="match status" value="1"/>
</dbReference>
<dbReference type="AlphaFoldDB" id="A0A8J4A4A2"/>
<dbReference type="Gene3D" id="3.20.20.150">
    <property type="entry name" value="Divalent-metal-dependent TIM barrel enzymes"/>
    <property type="match status" value="1"/>
</dbReference>
<dbReference type="InterPro" id="IPR050312">
    <property type="entry name" value="IolE/XylAMocC-like"/>
</dbReference>
<dbReference type="GO" id="GO:0016853">
    <property type="term" value="F:isomerase activity"/>
    <property type="evidence" value="ECO:0007669"/>
    <property type="project" value="UniProtKB-KW"/>
</dbReference>
<evidence type="ECO:0000313" key="3">
    <source>
        <dbReference type="Proteomes" id="UP000635606"/>
    </source>
</evidence>
<name>A0A8J4A4A2_9ACTN</name>
<dbReference type="EMBL" id="BOPH01000109">
    <property type="protein sequence ID" value="GIJ73115.1"/>
    <property type="molecule type" value="Genomic_DNA"/>
</dbReference>
<reference evidence="2" key="1">
    <citation type="submission" date="2021-01" db="EMBL/GenBank/DDBJ databases">
        <title>Whole genome shotgun sequence of Virgisporangium ochraceum NBRC 16418.</title>
        <authorList>
            <person name="Komaki H."/>
            <person name="Tamura T."/>
        </authorList>
    </citation>
    <scope>NUCLEOTIDE SEQUENCE</scope>
    <source>
        <strain evidence="2">NBRC 16418</strain>
    </source>
</reference>
<dbReference type="PANTHER" id="PTHR12110:SF52">
    <property type="entry name" value="XYLOSE ISOMERASE"/>
    <property type="match status" value="1"/>
</dbReference>
<dbReference type="InterPro" id="IPR036237">
    <property type="entry name" value="Xyl_isomerase-like_sf"/>
</dbReference>
<dbReference type="Pfam" id="PF01261">
    <property type="entry name" value="AP_endonuc_2"/>
    <property type="match status" value="1"/>
</dbReference>
<proteinExistence type="predicted"/>